<name>A0A6I4VWZ9_9BACL</name>
<sequence length="175" mass="19407">MDILVVRKLGCLISSLLTLFVLAGCGNSGVSVDTLRSLWAKQVNQEVTPLMKDVFAPISSQITSEIVLHSNESWDVPKDKLPNYKYGLQHAKQTENNLQDPTLVIHVRLNQPFASYQTNQLAEQIWSAKQQLSINGIKVGKIMMEYNGKIYVDASLQAINEQGDIESYLNAGSKG</sequence>
<proteinExistence type="predicted"/>
<dbReference type="EMBL" id="WUUL01000014">
    <property type="protein sequence ID" value="MXQ55383.1"/>
    <property type="molecule type" value="Genomic_DNA"/>
</dbReference>
<dbReference type="RefSeq" id="WP_160802735.1">
    <property type="nucleotide sequence ID" value="NZ_WUUL01000014.1"/>
</dbReference>
<reference evidence="1 2" key="1">
    <citation type="submission" date="2019-12" db="EMBL/GenBank/DDBJ databases">
        <title>Whole-genome analyses of novel actinobacteria.</title>
        <authorList>
            <person name="Sahin N."/>
            <person name="Saygin H."/>
        </authorList>
    </citation>
    <scope>NUCLEOTIDE SEQUENCE [LARGE SCALE GENOMIC DNA]</scope>
    <source>
        <strain evidence="1 2">KC615</strain>
    </source>
</reference>
<dbReference type="Proteomes" id="UP000430692">
    <property type="component" value="Unassembled WGS sequence"/>
</dbReference>
<dbReference type="AlphaFoldDB" id="A0A6I4VWZ9"/>
<accession>A0A6I4VWZ9</accession>
<evidence type="ECO:0000313" key="1">
    <source>
        <dbReference type="EMBL" id="MXQ55383.1"/>
    </source>
</evidence>
<organism evidence="1 2">
    <name type="scientific">Shimazuella alba</name>
    <dbReference type="NCBI Taxonomy" id="2690964"/>
    <lineage>
        <taxon>Bacteria</taxon>
        <taxon>Bacillati</taxon>
        <taxon>Bacillota</taxon>
        <taxon>Bacilli</taxon>
        <taxon>Bacillales</taxon>
        <taxon>Thermoactinomycetaceae</taxon>
        <taxon>Shimazuella</taxon>
    </lineage>
</organism>
<comment type="caution">
    <text evidence="1">The sequence shown here is derived from an EMBL/GenBank/DDBJ whole genome shotgun (WGS) entry which is preliminary data.</text>
</comment>
<evidence type="ECO:0000313" key="2">
    <source>
        <dbReference type="Proteomes" id="UP000430692"/>
    </source>
</evidence>
<dbReference type="PROSITE" id="PS51257">
    <property type="entry name" value="PROKAR_LIPOPROTEIN"/>
    <property type="match status" value="1"/>
</dbReference>
<keyword evidence="2" id="KW-1185">Reference proteome</keyword>
<gene>
    <name evidence="1" type="ORF">GSM42_17005</name>
</gene>
<evidence type="ECO:0008006" key="3">
    <source>
        <dbReference type="Google" id="ProtNLM"/>
    </source>
</evidence>
<protein>
    <recommendedName>
        <fullName evidence="3">Lipoprotein</fullName>
    </recommendedName>
</protein>